<dbReference type="Proteomes" id="UP000589818">
    <property type="component" value="Unassembled WGS sequence"/>
</dbReference>
<comment type="caution">
    <text evidence="1">The sequence shown here is derived from an EMBL/GenBank/DDBJ whole genome shotgun (WGS) entry which is preliminary data.</text>
</comment>
<evidence type="ECO:0000313" key="2">
    <source>
        <dbReference type="Proteomes" id="UP000589818"/>
    </source>
</evidence>
<organism evidence="1 2">
    <name type="scientific">Pseudomonas umsongensis</name>
    <dbReference type="NCBI Taxonomy" id="198618"/>
    <lineage>
        <taxon>Bacteria</taxon>
        <taxon>Pseudomonadati</taxon>
        <taxon>Pseudomonadota</taxon>
        <taxon>Gammaproteobacteria</taxon>
        <taxon>Pseudomonadales</taxon>
        <taxon>Pseudomonadaceae</taxon>
        <taxon>Pseudomonas</taxon>
    </lineage>
</organism>
<dbReference type="EMBL" id="JACHVR010000001">
    <property type="protein sequence ID" value="MBB2886287.1"/>
    <property type="molecule type" value="Genomic_DNA"/>
</dbReference>
<reference evidence="1" key="1">
    <citation type="submission" date="2020-08" db="EMBL/GenBank/DDBJ databases">
        <title>Plant associated metagenomes--Microbial community diversity and host control of community assembly across model and emerging plant ecological genomics systems.</title>
        <authorList>
            <person name="Dangl J."/>
        </authorList>
    </citation>
    <scope>NUCLEOTIDE SEQUENCE</scope>
    <source>
        <strain evidence="1">KD5</strain>
    </source>
</reference>
<evidence type="ECO:0000313" key="1">
    <source>
        <dbReference type="EMBL" id="MBB2886287.1"/>
    </source>
</evidence>
<keyword evidence="2" id="KW-1185">Reference proteome</keyword>
<name>A0ACC5MC30_9PSED</name>
<protein>
    <submittedName>
        <fullName evidence="1">Uncharacterized protein</fullName>
    </submittedName>
</protein>
<proteinExistence type="predicted"/>
<gene>
    <name evidence="1" type="ORF">FHR69_002153</name>
</gene>
<accession>A0ACC5MC30</accession>
<sequence>MIRTLISKKLTPTEITTLIKTSNMTAEIKDLISNFNIQPTLTKTIARRAAIMNITNPHTGNITLHCTDIGNISIKVPHVQSVPSPLYSVPGQSILFAINKQSFIVHRYTVENDRLTVKDAVIVDESNPLPIDGAQTLYDCDPTGQGHNAFIGSINLPDRSADISVFDRTSLRKIAWFPHDDSAARYLVSLELLEAAEDPGAGKVAEELIYHYHPAIAWKAFQVLYQADQEAALNYIPLLRNLQNRRLDHLLDQFKESA</sequence>